<feature type="domain" description="THAP4-like heme-binding" evidence="1">
    <location>
        <begin position="20"/>
        <end position="193"/>
    </location>
</feature>
<dbReference type="AlphaFoldDB" id="K1JXE5"/>
<protein>
    <recommendedName>
        <fullName evidence="1">THAP4-like heme-binding domain-containing protein</fullName>
    </recommendedName>
</protein>
<dbReference type="STRING" id="742823.HMPREF9465_00025"/>
<comment type="caution">
    <text evidence="2">The sequence shown here is derived from an EMBL/GenBank/DDBJ whole genome shotgun (WGS) entry which is preliminary data.</text>
</comment>
<keyword evidence="3" id="KW-1185">Reference proteome</keyword>
<dbReference type="PATRIC" id="fig|742823.3.peg.26"/>
<evidence type="ECO:0000313" key="3">
    <source>
        <dbReference type="Proteomes" id="UP000005835"/>
    </source>
</evidence>
<dbReference type="InterPro" id="IPR014878">
    <property type="entry name" value="THAP4-like_heme-bd"/>
</dbReference>
<gene>
    <name evidence="2" type="ORF">HMPREF9465_00025</name>
</gene>
<dbReference type="Proteomes" id="UP000005835">
    <property type="component" value="Unassembled WGS sequence"/>
</dbReference>
<dbReference type="EMBL" id="ADMG01000002">
    <property type="protein sequence ID" value="EKB32342.1"/>
    <property type="molecule type" value="Genomic_DNA"/>
</dbReference>
<proteinExistence type="predicted"/>
<evidence type="ECO:0000259" key="1">
    <source>
        <dbReference type="Pfam" id="PF08768"/>
    </source>
</evidence>
<dbReference type="OrthoDB" id="9784808at2"/>
<dbReference type="RefSeq" id="WP_005432914.1">
    <property type="nucleotide sequence ID" value="NZ_JH815513.1"/>
</dbReference>
<sequence>MKYKDIYTEAPANPDTLSMLGPIAPLAGKWFGDDGVDTHPQAGGPETEPYVETWDFEVMDPQNNGPQVLYGLRYHVHITKPGELAAFHDQVGYLLYEPETHKIYMTLAIPRGQIAMAEGTAMPGDREIRLHAERGQMVNGICSNPFLEEAFLTKSWDVVFKFHEDGRFSYEQVTKLEIPGVKGEFEHTDANTMRMIEAPRPNPAMIEEGLLNRCPKA</sequence>
<dbReference type="eggNOG" id="COG5514">
    <property type="taxonomic scope" value="Bacteria"/>
</dbReference>
<evidence type="ECO:0000313" key="2">
    <source>
        <dbReference type="EMBL" id="EKB32342.1"/>
    </source>
</evidence>
<name>K1JXE5_9BURK</name>
<organism evidence="2 3">
    <name type="scientific">Sutterella wadsworthensis 2_1_59BFAA</name>
    <dbReference type="NCBI Taxonomy" id="742823"/>
    <lineage>
        <taxon>Bacteria</taxon>
        <taxon>Pseudomonadati</taxon>
        <taxon>Pseudomonadota</taxon>
        <taxon>Betaproteobacteria</taxon>
        <taxon>Burkholderiales</taxon>
        <taxon>Sutterellaceae</taxon>
        <taxon>Sutterella</taxon>
    </lineage>
</organism>
<reference evidence="2 3" key="1">
    <citation type="submission" date="2012-05" db="EMBL/GenBank/DDBJ databases">
        <title>The Genome Sequence of Sutterella wadsworthensis 2_1_59BFAA.</title>
        <authorList>
            <consortium name="The Broad Institute Genome Sequencing Platform"/>
            <person name="Earl A."/>
            <person name="Ward D."/>
            <person name="Feldgarden M."/>
            <person name="Gevers D."/>
            <person name="Daigneault M."/>
            <person name="Strauss J."/>
            <person name="Allen-Vercoe E."/>
            <person name="Walker B."/>
            <person name="Young S.K."/>
            <person name="Zeng Q."/>
            <person name="Gargeya S."/>
            <person name="Fitzgerald M."/>
            <person name="Haas B."/>
            <person name="Abouelleil A."/>
            <person name="Alvarado L."/>
            <person name="Arachchi H.M."/>
            <person name="Berlin A.M."/>
            <person name="Chapman S.B."/>
            <person name="Goldberg J."/>
            <person name="Griggs A."/>
            <person name="Gujja S."/>
            <person name="Hansen M."/>
            <person name="Howarth C."/>
            <person name="Imamovic A."/>
            <person name="Larimer J."/>
            <person name="McCowen C."/>
            <person name="Montmayeur A."/>
            <person name="Murphy C."/>
            <person name="Neiman D."/>
            <person name="Pearson M."/>
            <person name="Priest M."/>
            <person name="Roberts A."/>
            <person name="Saif S."/>
            <person name="Shea T."/>
            <person name="Sisk P."/>
            <person name="Sykes S."/>
            <person name="Wortman J."/>
            <person name="Nusbaum C."/>
            <person name="Birren B."/>
        </authorList>
    </citation>
    <scope>NUCLEOTIDE SEQUENCE [LARGE SCALE GENOMIC DNA]</scope>
    <source>
        <strain evidence="2 3">2_1_59BFAA</strain>
    </source>
</reference>
<dbReference type="SUPFAM" id="SSF50814">
    <property type="entry name" value="Lipocalins"/>
    <property type="match status" value="1"/>
</dbReference>
<dbReference type="Pfam" id="PF08768">
    <property type="entry name" value="THAP4_heme-bd"/>
    <property type="match status" value="1"/>
</dbReference>
<dbReference type="InterPro" id="IPR012674">
    <property type="entry name" value="Calycin"/>
</dbReference>
<dbReference type="HOGENOM" id="CLU_087846_0_0_4"/>
<accession>K1JXE5</accession>
<dbReference type="Gene3D" id="2.40.128.20">
    <property type="match status" value="1"/>
</dbReference>